<comment type="caution">
    <text evidence="2">The sequence shown here is derived from an EMBL/GenBank/DDBJ whole genome shotgun (WGS) entry which is preliminary data.</text>
</comment>
<protein>
    <submittedName>
        <fullName evidence="2">Uncharacterized protein</fullName>
    </submittedName>
</protein>
<dbReference type="EMBL" id="MKKU01000191">
    <property type="protein sequence ID" value="RNF19965.1"/>
    <property type="molecule type" value="Genomic_DNA"/>
</dbReference>
<dbReference type="Proteomes" id="UP000284403">
    <property type="component" value="Unassembled WGS sequence"/>
</dbReference>
<dbReference type="RefSeq" id="XP_029229039.1">
    <property type="nucleotide sequence ID" value="XM_029370872.1"/>
</dbReference>
<dbReference type="GeneID" id="40317567"/>
<proteinExistence type="predicted"/>
<keyword evidence="3" id="KW-1185">Reference proteome</keyword>
<evidence type="ECO:0000256" key="1">
    <source>
        <dbReference type="SAM" id="Coils"/>
    </source>
</evidence>
<keyword evidence="1" id="KW-0175">Coiled coil</keyword>
<dbReference type="OrthoDB" id="250144at2759"/>
<sequence length="454" mass="49902">MLLSQRSLACEVRGVGGLTAVLRVRPPLPFHFFKRWAMHDFHTSKWTRQNPSAQIKRTRLGRSCIDQPTMDMVSVSRYGGHTRREALATAFRVYRSVDQSEAARRAGQEVLQTMQFTDFAAGEEEEQELAVDFACLYLNACVLFGVVPTLAMVSELLSWLATSLYSSFHWECVLCALAVYLRSSQKTATATALAFLSMLRGAEAGKVPGSLSRDGGILLLIVVARAMDVLLRANARAEELQQLLQVQLETIEMLCSTTPTPTATAASFSREEMLTLADAVCWRHVAGASLVIAAKVLPKLQVKTHAGLEELSVPQCARLFCALCILLAAQHAPGSAWTPEQQSHVLDPIVRHLDERVRVHSVDDAVCVLVGLQANSMARLRYKKFPSALLEHIREQQQEKQQGSQQGQEEGDGLACLKHDDSLLALSQVLSQLATDTDDALAEAAETILTECFS</sequence>
<reference evidence="2 3" key="1">
    <citation type="journal article" date="2018" name="BMC Genomics">
        <title>Genomic comparison of Trypanosoma conorhini and Trypanosoma rangeli to Trypanosoma cruzi strains of high and low virulence.</title>
        <authorList>
            <person name="Bradwell K.R."/>
            <person name="Koparde V.N."/>
            <person name="Matveyev A.V."/>
            <person name="Serrano M.G."/>
            <person name="Alves J.M."/>
            <person name="Parikh H."/>
            <person name="Huang B."/>
            <person name="Lee V."/>
            <person name="Espinosa-Alvarez O."/>
            <person name="Ortiz P.A."/>
            <person name="Costa-Martins A.G."/>
            <person name="Teixeira M.M."/>
            <person name="Buck G.A."/>
        </authorList>
    </citation>
    <scope>NUCLEOTIDE SEQUENCE [LARGE SCALE GENOMIC DNA]</scope>
    <source>
        <strain evidence="2 3">025E</strain>
    </source>
</reference>
<gene>
    <name evidence="2" type="ORF">Tco025E_03956</name>
</gene>
<evidence type="ECO:0000313" key="2">
    <source>
        <dbReference type="EMBL" id="RNF19965.1"/>
    </source>
</evidence>
<accession>A0A3R7PHG0</accession>
<feature type="coiled-coil region" evidence="1">
    <location>
        <begin position="223"/>
        <end position="250"/>
    </location>
</feature>
<name>A0A3R7PHG0_9TRYP</name>
<evidence type="ECO:0000313" key="3">
    <source>
        <dbReference type="Proteomes" id="UP000284403"/>
    </source>
</evidence>
<organism evidence="2 3">
    <name type="scientific">Trypanosoma conorhini</name>
    <dbReference type="NCBI Taxonomy" id="83891"/>
    <lineage>
        <taxon>Eukaryota</taxon>
        <taxon>Discoba</taxon>
        <taxon>Euglenozoa</taxon>
        <taxon>Kinetoplastea</taxon>
        <taxon>Metakinetoplastina</taxon>
        <taxon>Trypanosomatida</taxon>
        <taxon>Trypanosomatidae</taxon>
        <taxon>Trypanosoma</taxon>
    </lineage>
</organism>
<dbReference type="AlphaFoldDB" id="A0A3R7PHG0"/>